<evidence type="ECO:0000313" key="2">
    <source>
        <dbReference type="Proteomes" id="UP001163321"/>
    </source>
</evidence>
<accession>A0ACC0W7H7</accession>
<gene>
    <name evidence="1" type="ORF">PsorP6_006547</name>
</gene>
<sequence>MSRSSYAAWDKFDVERELERVDEAEKRESQRKQQQKQRQAKESVENAVTQAAQHSAEVLAAHAAVAALKAKNRYKGKENETAAVARDAARASQLQAQAQLFETKHKLLQAILEHRRHGDQCVANAHDGKWTEAKRWYERALEATKALEQVAPALLKSEEELGKNTRQCTSILDKHVDGRLARECGHGEKETKSTNGTTSLPNATDLAAILDMFYQDIYVGLGTCELEHGHLAAATEAFKEVLRRDDEQVVAWMKRGQAFESMGAPLLALLHYNRVMELVKGVVDCLLLLQCSREAAREDGKEAVARMKATLLVDEDALKEKEDTRRQDGWTVDTALEHIQWTFEEAQVLALEGFYAYSTPKFHTVLGLLDAVPTLRDDRERDVLSILHDLTISCHVNIASGCLEMQRHYRNGLTHCDAALALDATCFLAHVRKGQLYRALHQYKQALECFERAARVRATLPTEEHAIEMTNLLQTEKTKCEFDRNQYDLEHIRAHAAGEGTGVAPSLS</sequence>
<dbReference type="EMBL" id="CM047583">
    <property type="protein sequence ID" value="KAI9913656.1"/>
    <property type="molecule type" value="Genomic_DNA"/>
</dbReference>
<reference evidence="1 2" key="1">
    <citation type="journal article" date="2022" name="bioRxiv">
        <title>The genome of the oomycete Peronosclerospora sorghi, a cosmopolitan pathogen of maize and sorghum, is inflated with dispersed pseudogenes.</title>
        <authorList>
            <person name="Fletcher K."/>
            <person name="Martin F."/>
            <person name="Isakeit T."/>
            <person name="Cavanaugh K."/>
            <person name="Magill C."/>
            <person name="Michelmore R."/>
        </authorList>
    </citation>
    <scope>NUCLEOTIDE SEQUENCE [LARGE SCALE GENOMIC DNA]</scope>
    <source>
        <strain evidence="1">P6</strain>
    </source>
</reference>
<dbReference type="Proteomes" id="UP001163321">
    <property type="component" value="Chromosome 4"/>
</dbReference>
<protein>
    <submittedName>
        <fullName evidence="1">Uncharacterized protein</fullName>
    </submittedName>
</protein>
<comment type="caution">
    <text evidence="1">The sequence shown here is derived from an EMBL/GenBank/DDBJ whole genome shotgun (WGS) entry which is preliminary data.</text>
</comment>
<evidence type="ECO:0000313" key="1">
    <source>
        <dbReference type="EMBL" id="KAI9913656.1"/>
    </source>
</evidence>
<keyword evidence="2" id="KW-1185">Reference proteome</keyword>
<proteinExistence type="predicted"/>
<name>A0ACC0W7H7_9STRA</name>
<organism evidence="1 2">
    <name type="scientific">Peronosclerospora sorghi</name>
    <dbReference type="NCBI Taxonomy" id="230839"/>
    <lineage>
        <taxon>Eukaryota</taxon>
        <taxon>Sar</taxon>
        <taxon>Stramenopiles</taxon>
        <taxon>Oomycota</taxon>
        <taxon>Peronosporomycetes</taxon>
        <taxon>Peronosporales</taxon>
        <taxon>Peronosporaceae</taxon>
        <taxon>Peronosclerospora</taxon>
    </lineage>
</organism>